<feature type="non-terminal residue" evidence="1">
    <location>
        <position position="244"/>
    </location>
</feature>
<accession>X0WJD9</accession>
<feature type="non-terminal residue" evidence="1">
    <location>
        <position position="1"/>
    </location>
</feature>
<dbReference type="EMBL" id="BARS01047935">
    <property type="protein sequence ID" value="GAG31069.1"/>
    <property type="molecule type" value="Genomic_DNA"/>
</dbReference>
<proteinExistence type="predicted"/>
<organism evidence="1">
    <name type="scientific">marine sediment metagenome</name>
    <dbReference type="NCBI Taxonomy" id="412755"/>
    <lineage>
        <taxon>unclassified sequences</taxon>
        <taxon>metagenomes</taxon>
        <taxon>ecological metagenomes</taxon>
    </lineage>
</organism>
<gene>
    <name evidence="1" type="ORF">S01H1_71938</name>
</gene>
<reference evidence="1" key="1">
    <citation type="journal article" date="2014" name="Front. Microbiol.">
        <title>High frequency of phylogenetically diverse reductive dehalogenase-homologous genes in deep subseafloor sedimentary metagenomes.</title>
        <authorList>
            <person name="Kawai M."/>
            <person name="Futagami T."/>
            <person name="Toyoda A."/>
            <person name="Takaki Y."/>
            <person name="Nishi S."/>
            <person name="Hori S."/>
            <person name="Arai W."/>
            <person name="Tsubouchi T."/>
            <person name="Morono Y."/>
            <person name="Uchiyama I."/>
            <person name="Ito T."/>
            <person name="Fujiyama A."/>
            <person name="Inagaki F."/>
            <person name="Takami H."/>
        </authorList>
    </citation>
    <scope>NUCLEOTIDE SEQUENCE</scope>
    <source>
        <strain evidence="1">Expedition CK06-06</strain>
    </source>
</reference>
<sequence>TGIRTPELFENIGVLGQFFQRDEAINFDQQLVDIKNSIYKNIYNNISYILKSKGNEKSIRNFIRCLGVGEEILSLNTYPDNTDYNVSSSYLSSVSKKKYADFTSLLYQGDSDATVYQYYDSSNSNSVGLISGSISGSDDQGQFAFSLQSSIVFPNKDNTLALPYDLPPIISSSLVGFHVPEDTAVNSTELTWTGSAADYGLQLYAVRKPGEYAEIVSPTNKVKDAYFVVEDRAGTPLLVSDTYS</sequence>
<evidence type="ECO:0000313" key="1">
    <source>
        <dbReference type="EMBL" id="GAG31069.1"/>
    </source>
</evidence>
<dbReference type="AlphaFoldDB" id="X0WJD9"/>
<name>X0WJD9_9ZZZZ</name>
<protein>
    <submittedName>
        <fullName evidence="1">Uncharacterized protein</fullName>
    </submittedName>
</protein>
<comment type="caution">
    <text evidence="1">The sequence shown here is derived from an EMBL/GenBank/DDBJ whole genome shotgun (WGS) entry which is preliminary data.</text>
</comment>